<dbReference type="AlphaFoldDB" id="A0A645GRY0"/>
<name>A0A645GRY0_9ZZZZ</name>
<organism evidence="1">
    <name type="scientific">bioreactor metagenome</name>
    <dbReference type="NCBI Taxonomy" id="1076179"/>
    <lineage>
        <taxon>unclassified sequences</taxon>
        <taxon>metagenomes</taxon>
        <taxon>ecological metagenomes</taxon>
    </lineage>
</organism>
<proteinExistence type="predicted"/>
<evidence type="ECO:0008006" key="2">
    <source>
        <dbReference type="Google" id="ProtNLM"/>
    </source>
</evidence>
<protein>
    <recommendedName>
        <fullName evidence="2">DUF4276 family protein</fullName>
    </recommendedName>
</protein>
<evidence type="ECO:0000313" key="1">
    <source>
        <dbReference type="EMBL" id="MPN26383.1"/>
    </source>
</evidence>
<comment type="caution">
    <text evidence="1">The sequence shown here is derived from an EMBL/GenBank/DDBJ whole genome shotgun (WGS) entry which is preliminary data.</text>
</comment>
<dbReference type="EMBL" id="VSSQ01075879">
    <property type="protein sequence ID" value="MPN26383.1"/>
    <property type="molecule type" value="Genomic_DNA"/>
</dbReference>
<sequence length="163" mass="19297">MLFIQTVANPLLLNYYNDVEIIQYAQMKRQKANKYLESIITLGFDYLILADIDEEASVKQKKNKIKARFDEAAFNNMVIVIAEIESWFVAGIPTELLNKWGIKNFERTELLVKEEFNQLYGSKFRSRIDFMQEILKYYSIDTAIEKNVSFNFFYKSFLNPEKQ</sequence>
<reference evidence="1" key="1">
    <citation type="submission" date="2019-08" db="EMBL/GenBank/DDBJ databases">
        <authorList>
            <person name="Kucharzyk K."/>
            <person name="Murdoch R.W."/>
            <person name="Higgins S."/>
            <person name="Loffler F."/>
        </authorList>
    </citation>
    <scope>NUCLEOTIDE SEQUENCE</scope>
</reference>
<accession>A0A645GRY0</accession>
<gene>
    <name evidence="1" type="ORF">SDC9_173807</name>
</gene>